<proteinExistence type="inferred from homology"/>
<evidence type="ECO:0000313" key="5">
    <source>
        <dbReference type="Proteomes" id="UP000184485"/>
    </source>
</evidence>
<keyword evidence="3" id="KW-0574">Periplasm</keyword>
<dbReference type="PANTHER" id="PTHR43649">
    <property type="entry name" value="ARABINOSE-BINDING PROTEIN-RELATED"/>
    <property type="match status" value="1"/>
</dbReference>
<dbReference type="EMBL" id="FQUP01000001">
    <property type="protein sequence ID" value="SHE82417.1"/>
    <property type="molecule type" value="Genomic_DNA"/>
</dbReference>
<comment type="subcellular location">
    <subcellularLocation>
        <location evidence="1">Periplasm</location>
    </subcellularLocation>
</comment>
<dbReference type="STRING" id="1122133.SAMN02745157_1018"/>
<dbReference type="InterPro" id="IPR006059">
    <property type="entry name" value="SBP"/>
</dbReference>
<comment type="similarity">
    <text evidence="2">Belongs to the bacterial solute-binding protein 1 family.</text>
</comment>
<dbReference type="OrthoDB" id="9808332at2"/>
<dbReference type="Proteomes" id="UP000184485">
    <property type="component" value="Unassembled WGS sequence"/>
</dbReference>
<evidence type="ECO:0000256" key="1">
    <source>
        <dbReference type="ARBA" id="ARBA00004418"/>
    </source>
</evidence>
<evidence type="ECO:0000256" key="3">
    <source>
        <dbReference type="ARBA" id="ARBA00022764"/>
    </source>
</evidence>
<dbReference type="PANTHER" id="PTHR43649:SF12">
    <property type="entry name" value="DIACETYLCHITOBIOSE BINDING PROTEIN DASA"/>
    <property type="match status" value="1"/>
</dbReference>
<gene>
    <name evidence="4" type="ORF">SAMN02745157_1018</name>
</gene>
<accession>A0A1M4WMK8</accession>
<dbReference type="Gene3D" id="3.40.190.10">
    <property type="entry name" value="Periplasmic binding protein-like II"/>
    <property type="match status" value="2"/>
</dbReference>
<dbReference type="AlphaFoldDB" id="A0A1M4WMK8"/>
<name>A0A1M4WMK8_9HYPH</name>
<sequence length="433" mass="46646">MLSRIGTIAVAAAFAASPLWIVGQAAALELNVFVPAAYSPSSGFIPGADVFKKLYAEFQKQNPDITLNYEVLDPGPAGLQKLLTVAASNGLPDVTIVDGQWIARLVQSNVLQPLDAVWPESDRADFHPAVIEAETIDGKPFGIMFQTGMRGLVYRPSMLASAGLTEFPATFDAFMAAGKTLKDKGISAEMVPAKANEEPSTMHMLSIFWGLGGKLVDEKGAPVFFEGDNGKYLADVYQMYRDMAAAGVMPASVTTMDENGLKPFFYGGETLAIGFSSSGVKQMWSEMPDLANDLAVAPYPMPEGEKPVTILGGFAYALTAKDPERAAAGWKFIQFMTSPKNMGEVNEVLGALPVRNSIWKDNTFFATNPMMQSYKRMYDGEMQTRPAVPIYNTISSAISAQLAGVISGQVKPVDAVAAARDAVMPEYERQKGR</sequence>
<organism evidence="4 5">
    <name type="scientific">Kaistia soli DSM 19436</name>
    <dbReference type="NCBI Taxonomy" id="1122133"/>
    <lineage>
        <taxon>Bacteria</taxon>
        <taxon>Pseudomonadati</taxon>
        <taxon>Pseudomonadota</taxon>
        <taxon>Alphaproteobacteria</taxon>
        <taxon>Hyphomicrobiales</taxon>
        <taxon>Kaistiaceae</taxon>
        <taxon>Kaistia</taxon>
    </lineage>
</organism>
<dbReference type="InterPro" id="IPR050490">
    <property type="entry name" value="Bact_solute-bd_prot1"/>
</dbReference>
<dbReference type="Pfam" id="PF01547">
    <property type="entry name" value="SBP_bac_1"/>
    <property type="match status" value="1"/>
</dbReference>
<dbReference type="GO" id="GO:0042597">
    <property type="term" value="C:periplasmic space"/>
    <property type="evidence" value="ECO:0007669"/>
    <property type="project" value="UniProtKB-SubCell"/>
</dbReference>
<protein>
    <submittedName>
        <fullName evidence="4">ABC-type glycerol-3-phosphate transport system, substrate-binding protein</fullName>
    </submittedName>
</protein>
<dbReference type="SUPFAM" id="SSF53850">
    <property type="entry name" value="Periplasmic binding protein-like II"/>
    <property type="match status" value="1"/>
</dbReference>
<evidence type="ECO:0000313" key="4">
    <source>
        <dbReference type="EMBL" id="SHE82417.1"/>
    </source>
</evidence>
<dbReference type="RefSeq" id="WP_073051642.1">
    <property type="nucleotide sequence ID" value="NZ_FQUP01000001.1"/>
</dbReference>
<evidence type="ECO:0000256" key="2">
    <source>
        <dbReference type="ARBA" id="ARBA00008520"/>
    </source>
</evidence>
<keyword evidence="5" id="KW-1185">Reference proteome</keyword>
<reference evidence="4 5" key="1">
    <citation type="submission" date="2016-11" db="EMBL/GenBank/DDBJ databases">
        <authorList>
            <person name="Jaros S."/>
            <person name="Januszkiewicz K."/>
            <person name="Wedrychowicz H."/>
        </authorList>
    </citation>
    <scope>NUCLEOTIDE SEQUENCE [LARGE SCALE GENOMIC DNA]</scope>
    <source>
        <strain evidence="4 5">DSM 19436</strain>
    </source>
</reference>